<dbReference type="Gene3D" id="3.20.20.190">
    <property type="entry name" value="Phosphatidylinositol (PI) phosphodiesterase"/>
    <property type="match status" value="1"/>
</dbReference>
<protein>
    <submittedName>
        <fullName evidence="2">Glycerophosphoryl diester phosphodiesterase family protein</fullName>
    </submittedName>
</protein>
<dbReference type="HOGENOM" id="CLU_030006_3_5_0"/>
<dbReference type="CDD" id="cd08556">
    <property type="entry name" value="GDPD"/>
    <property type="match status" value="1"/>
</dbReference>
<dbReference type="AlphaFoldDB" id="C1A928"/>
<name>C1A928_GEMAT</name>
<dbReference type="GO" id="GO:0008081">
    <property type="term" value="F:phosphoric diester hydrolase activity"/>
    <property type="evidence" value="ECO:0007669"/>
    <property type="project" value="InterPro"/>
</dbReference>
<accession>C1A928</accession>
<evidence type="ECO:0000313" key="3">
    <source>
        <dbReference type="Proteomes" id="UP000002209"/>
    </source>
</evidence>
<dbReference type="PANTHER" id="PTHR46211">
    <property type="entry name" value="GLYCEROPHOSPHORYL DIESTER PHOSPHODIESTERASE"/>
    <property type="match status" value="1"/>
</dbReference>
<feature type="domain" description="GP-PDE" evidence="1">
    <location>
        <begin position="12"/>
        <end position="235"/>
    </location>
</feature>
<dbReference type="Proteomes" id="UP000002209">
    <property type="component" value="Chromosome"/>
</dbReference>
<proteinExistence type="predicted"/>
<dbReference type="RefSeq" id="WP_012683185.1">
    <property type="nucleotide sequence ID" value="NC_012489.1"/>
</dbReference>
<organism evidence="2 3">
    <name type="scientific">Gemmatimonas aurantiaca (strain DSM 14586 / JCM 11422 / NBRC 100505 / T-27)</name>
    <dbReference type="NCBI Taxonomy" id="379066"/>
    <lineage>
        <taxon>Bacteria</taxon>
        <taxon>Pseudomonadati</taxon>
        <taxon>Gemmatimonadota</taxon>
        <taxon>Gemmatimonadia</taxon>
        <taxon>Gemmatimonadales</taxon>
        <taxon>Gemmatimonadaceae</taxon>
        <taxon>Gemmatimonas</taxon>
    </lineage>
</organism>
<dbReference type="EMBL" id="AP009153">
    <property type="protein sequence ID" value="BAH38738.1"/>
    <property type="molecule type" value="Genomic_DNA"/>
</dbReference>
<dbReference type="InterPro" id="IPR017946">
    <property type="entry name" value="PLC-like_Pdiesterase_TIM-brl"/>
</dbReference>
<dbReference type="PANTHER" id="PTHR46211:SF1">
    <property type="entry name" value="GLYCEROPHOSPHODIESTER PHOSPHODIESTERASE, CYTOPLASMIC"/>
    <property type="match status" value="1"/>
</dbReference>
<gene>
    <name evidence="2" type="ordered locus">GAU_1696</name>
</gene>
<reference evidence="3" key="1">
    <citation type="submission" date="2006-03" db="EMBL/GenBank/DDBJ databases">
        <title>Complete genome sequence of Gemmatimonas aurantiaca T-27 that represents a novel phylum Gemmatimonadetes.</title>
        <authorList>
            <person name="Takasaki K."/>
            <person name="Ichikawa N."/>
            <person name="Miura H."/>
            <person name="Matsushita S."/>
            <person name="Watanabe Y."/>
            <person name="Oguchi A."/>
            <person name="Ankai A."/>
            <person name="Yashiro I."/>
            <person name="Takahashi M."/>
            <person name="Terui Y."/>
            <person name="Fukui S."/>
            <person name="Yokoyama H."/>
            <person name="Tanikawa S."/>
            <person name="Hanada S."/>
            <person name="Kamagata Y."/>
            <person name="Fujita N."/>
        </authorList>
    </citation>
    <scope>NUCLEOTIDE SEQUENCE [LARGE SCALE GENOMIC DNA]</scope>
    <source>
        <strain evidence="3">T-27 / DSM 14586 / JCM 11422 / NBRC 100505</strain>
    </source>
</reference>
<dbReference type="KEGG" id="gau:GAU_1696"/>
<dbReference type="STRING" id="379066.GAU_1696"/>
<evidence type="ECO:0000313" key="2">
    <source>
        <dbReference type="EMBL" id="BAH38738.1"/>
    </source>
</evidence>
<dbReference type="InterPro" id="IPR030395">
    <property type="entry name" value="GP_PDE_dom"/>
</dbReference>
<dbReference type="SUPFAM" id="SSF51695">
    <property type="entry name" value="PLC-like phosphodiesterases"/>
    <property type="match status" value="1"/>
</dbReference>
<dbReference type="GO" id="GO:0006629">
    <property type="term" value="P:lipid metabolic process"/>
    <property type="evidence" value="ECO:0007669"/>
    <property type="project" value="InterPro"/>
</dbReference>
<dbReference type="Pfam" id="PF03009">
    <property type="entry name" value="GDPD"/>
    <property type="match status" value="1"/>
</dbReference>
<evidence type="ECO:0000259" key="1">
    <source>
        <dbReference type="PROSITE" id="PS51704"/>
    </source>
</evidence>
<keyword evidence="3" id="KW-1185">Reference proteome</keyword>
<sequence>MSRRRNRVPGIPEIIAHRGASRECRENTLQAFARALALGADGIELDVHGTQDGVLVVHHDHVIRSADGAVSMPIAQLESSAIAGLRLTSGDPVPTLDEVLELVGDQATVYVEVKAPRVEPLVSSAIARHPHVDVAVHAFDHRIPVDVRALSPGLSIGLLSASYPLDVRAMLLPAAAEAYWQHQELIDEALVHDVQAAGARLIAWTENSAPHARQLAAWGVDALCTDIPGEIRSALEGQ</sequence>
<dbReference type="eggNOG" id="COG0584">
    <property type="taxonomic scope" value="Bacteria"/>
</dbReference>
<dbReference type="PROSITE" id="PS51704">
    <property type="entry name" value="GP_PDE"/>
    <property type="match status" value="1"/>
</dbReference>